<feature type="region of interest" description="Disordered" evidence="1">
    <location>
        <begin position="1"/>
        <end position="20"/>
    </location>
</feature>
<reference evidence="2" key="2">
    <citation type="submission" date="2019-06" db="EMBL/GenBank/DDBJ databases">
        <title>Genomics analysis of Aphanomyces spp. identifies a new class of oomycete effector associated with host adaptation.</title>
        <authorList>
            <person name="Gaulin E."/>
        </authorList>
    </citation>
    <scope>NUCLEOTIDE SEQUENCE</scope>
    <source>
        <strain evidence="2">CBS 578.67</strain>
    </source>
</reference>
<evidence type="ECO:0000313" key="4">
    <source>
        <dbReference type="Proteomes" id="UP000332933"/>
    </source>
</evidence>
<sequence length="165" mass="18562">MADGGDRKHDVFGDGTPCEGDEVDLDKLPHDFVSHVEASLAQAKRKINFNPSEGDVHDRERHRPWRLDGNRKLAAINMRAEEEQWEKRRIGLAKQVHEGLLHNYNIYVGISEVGNIIKVGQDQRRLEKEGHGVANKDISASAILVAAEKYDLARIAVLLDKVPKK</sequence>
<dbReference type="AlphaFoldDB" id="A0A485LA31"/>
<evidence type="ECO:0000313" key="3">
    <source>
        <dbReference type="EMBL" id="VFT95175.1"/>
    </source>
</evidence>
<evidence type="ECO:0000313" key="2">
    <source>
        <dbReference type="EMBL" id="KAF0690151.1"/>
    </source>
</evidence>
<keyword evidence="4" id="KW-1185">Reference proteome</keyword>
<protein>
    <submittedName>
        <fullName evidence="3">Aste57867_18439 protein</fullName>
    </submittedName>
</protein>
<dbReference type="Proteomes" id="UP000332933">
    <property type="component" value="Unassembled WGS sequence"/>
</dbReference>
<organism evidence="3 4">
    <name type="scientific">Aphanomyces stellatus</name>
    <dbReference type="NCBI Taxonomy" id="120398"/>
    <lineage>
        <taxon>Eukaryota</taxon>
        <taxon>Sar</taxon>
        <taxon>Stramenopiles</taxon>
        <taxon>Oomycota</taxon>
        <taxon>Saprolegniomycetes</taxon>
        <taxon>Saprolegniales</taxon>
        <taxon>Verrucalvaceae</taxon>
        <taxon>Aphanomyces</taxon>
    </lineage>
</organism>
<dbReference type="EMBL" id="VJMH01006391">
    <property type="protein sequence ID" value="KAF0690151.1"/>
    <property type="molecule type" value="Genomic_DNA"/>
</dbReference>
<reference evidence="3 4" key="1">
    <citation type="submission" date="2019-03" db="EMBL/GenBank/DDBJ databases">
        <authorList>
            <person name="Gaulin E."/>
            <person name="Dumas B."/>
        </authorList>
    </citation>
    <scope>NUCLEOTIDE SEQUENCE [LARGE SCALE GENOMIC DNA]</scope>
    <source>
        <strain evidence="3">CBS 568.67</strain>
    </source>
</reference>
<name>A0A485LA31_9STRA</name>
<dbReference type="OrthoDB" id="62634at2759"/>
<evidence type="ECO:0000256" key="1">
    <source>
        <dbReference type="SAM" id="MobiDB-lite"/>
    </source>
</evidence>
<feature type="compositionally biased region" description="Basic and acidic residues" evidence="1">
    <location>
        <begin position="1"/>
        <end position="12"/>
    </location>
</feature>
<proteinExistence type="predicted"/>
<accession>A0A485LA31</accession>
<dbReference type="EMBL" id="CAADRA010006412">
    <property type="protein sequence ID" value="VFT95175.1"/>
    <property type="molecule type" value="Genomic_DNA"/>
</dbReference>
<gene>
    <name evidence="3" type="primary">Aste57867_18439</name>
    <name evidence="2" type="ORF">As57867_018377</name>
    <name evidence="3" type="ORF">ASTE57867_18439</name>
</gene>